<organism evidence="2 3">
    <name type="scientific">Aspergillus fumigatus (strain CBS 144.89 / FGSC A1163 / CEA10)</name>
    <name type="common">Neosartorya fumigata</name>
    <dbReference type="NCBI Taxonomy" id="451804"/>
    <lineage>
        <taxon>Eukaryota</taxon>
        <taxon>Fungi</taxon>
        <taxon>Dikarya</taxon>
        <taxon>Ascomycota</taxon>
        <taxon>Pezizomycotina</taxon>
        <taxon>Eurotiomycetes</taxon>
        <taxon>Eurotiomycetidae</taxon>
        <taxon>Eurotiales</taxon>
        <taxon>Aspergillaceae</taxon>
        <taxon>Aspergillus</taxon>
        <taxon>Aspergillus subgen. Fumigati</taxon>
    </lineage>
</organism>
<dbReference type="HOGENOM" id="CLU_1001060_0_0_1"/>
<feature type="region of interest" description="Disordered" evidence="1">
    <location>
        <begin position="76"/>
        <end position="102"/>
    </location>
</feature>
<dbReference type="Proteomes" id="UP000001699">
    <property type="component" value="Unassembled WGS sequence"/>
</dbReference>
<reference evidence="2 3" key="1">
    <citation type="journal article" date="2008" name="PLoS Genet.">
        <title>Genomic islands in the pathogenic filamentous fungus Aspergillus fumigatus.</title>
        <authorList>
            <person name="Fedorova N.D."/>
            <person name="Khaldi N."/>
            <person name="Joardar V.S."/>
            <person name="Maiti R."/>
            <person name="Amedeo P."/>
            <person name="Anderson M.J."/>
            <person name="Crabtree J."/>
            <person name="Silva J.C."/>
            <person name="Badger J.H."/>
            <person name="Albarraq A."/>
            <person name="Angiuoli S."/>
            <person name="Bussey H."/>
            <person name="Bowyer P."/>
            <person name="Cotty P.J."/>
            <person name="Dyer P.S."/>
            <person name="Egan A."/>
            <person name="Galens K."/>
            <person name="Fraser-Liggett C.M."/>
            <person name="Haas B.J."/>
            <person name="Inman J.M."/>
            <person name="Kent R."/>
            <person name="Lemieux S."/>
            <person name="Malavazi I."/>
            <person name="Orvis J."/>
            <person name="Roemer T."/>
            <person name="Ronning C.M."/>
            <person name="Sundaram J.P."/>
            <person name="Sutton G."/>
            <person name="Turner G."/>
            <person name="Venter J.C."/>
            <person name="White O.R."/>
            <person name="Whitty B.R."/>
            <person name="Youngman P."/>
            <person name="Wolfe K.H."/>
            <person name="Goldman G.H."/>
            <person name="Wortman J.R."/>
            <person name="Jiang B."/>
            <person name="Denning D.W."/>
            <person name="Nierman W.C."/>
        </authorList>
    </citation>
    <scope>NUCLEOTIDE SEQUENCE [LARGE SCALE GENOMIC DNA]</scope>
    <source>
        <strain evidence="3">CBS 144.89 / FGSC A1163 / CEA10</strain>
    </source>
</reference>
<keyword evidence="3" id="KW-1185">Reference proteome</keyword>
<feature type="region of interest" description="Disordered" evidence="1">
    <location>
        <begin position="255"/>
        <end position="287"/>
    </location>
</feature>
<gene>
    <name evidence="2" type="ORF">AFUB_101890</name>
</gene>
<evidence type="ECO:0000313" key="2">
    <source>
        <dbReference type="EMBL" id="EDP47196.1"/>
    </source>
</evidence>
<feature type="compositionally biased region" description="Basic and acidic residues" evidence="1">
    <location>
        <begin position="255"/>
        <end position="280"/>
    </location>
</feature>
<dbReference type="EMBL" id="DS499604">
    <property type="protein sequence ID" value="EDP47196.1"/>
    <property type="molecule type" value="Genomic_DNA"/>
</dbReference>
<feature type="compositionally biased region" description="Basic and acidic residues" evidence="1">
    <location>
        <begin position="77"/>
        <end position="92"/>
    </location>
</feature>
<name>B0YF83_ASPFC</name>
<dbReference type="AlphaFoldDB" id="B0YF83"/>
<sequence>MQCARSGSSTPMGRDPDARWVQWLALTRRNNHAPLSGAMSPSSSPSLPMASSNLNYSSRVHSRSSATSYFALMSAAKDGHQHQHQREEDRKQHYYNGSGTPTRRHMDTSWVAWLNEHGHQRCQGGRCPSETPGQLQQPQTCLPDSIVMPSSFLDTPPFTTNTPPSMISSSATELPSPLAPLTDAEIDAMSQQFPDFADRFPAEFSDATTAMGPFDPAELDAGLLTWLDEQHSFAFHQGEDVAVSPSKRSLTLETYPREMSADGTRREGGIKKQKVYHETYTEPGKSA</sequence>
<protein>
    <submittedName>
        <fullName evidence="2">Uncharacterized protein</fullName>
    </submittedName>
</protein>
<accession>B0YF83</accession>
<evidence type="ECO:0000313" key="3">
    <source>
        <dbReference type="Proteomes" id="UP000001699"/>
    </source>
</evidence>
<proteinExistence type="predicted"/>
<evidence type="ECO:0000256" key="1">
    <source>
        <dbReference type="SAM" id="MobiDB-lite"/>
    </source>
</evidence>
<dbReference type="OrthoDB" id="4367600at2759"/>
<dbReference type="VEuPathDB" id="FungiDB:AFUB_101890"/>